<evidence type="ECO:0000256" key="4">
    <source>
        <dbReference type="ARBA" id="ARBA00022692"/>
    </source>
</evidence>
<gene>
    <name evidence="15" type="ORF">OSB04_023178</name>
</gene>
<comment type="caution">
    <text evidence="15">The sequence shown here is derived from an EMBL/GenBank/DDBJ whole genome shotgun (WGS) entry which is preliminary data.</text>
</comment>
<feature type="signal peptide" evidence="13">
    <location>
        <begin position="1"/>
        <end position="23"/>
    </location>
</feature>
<keyword evidence="16" id="KW-1185">Reference proteome</keyword>
<dbReference type="Gene3D" id="3.80.10.10">
    <property type="entry name" value="Ribonuclease Inhibitor"/>
    <property type="match status" value="2"/>
</dbReference>
<dbReference type="SUPFAM" id="SSF56112">
    <property type="entry name" value="Protein kinase-like (PK-like)"/>
    <property type="match status" value="1"/>
</dbReference>
<accession>A0AA38WCM9</accession>
<organism evidence="15 16">
    <name type="scientific">Centaurea solstitialis</name>
    <name type="common">yellow star-thistle</name>
    <dbReference type="NCBI Taxonomy" id="347529"/>
    <lineage>
        <taxon>Eukaryota</taxon>
        <taxon>Viridiplantae</taxon>
        <taxon>Streptophyta</taxon>
        <taxon>Embryophyta</taxon>
        <taxon>Tracheophyta</taxon>
        <taxon>Spermatophyta</taxon>
        <taxon>Magnoliopsida</taxon>
        <taxon>eudicotyledons</taxon>
        <taxon>Gunneridae</taxon>
        <taxon>Pentapetalae</taxon>
        <taxon>asterids</taxon>
        <taxon>campanulids</taxon>
        <taxon>Asterales</taxon>
        <taxon>Asteraceae</taxon>
        <taxon>Carduoideae</taxon>
        <taxon>Cardueae</taxon>
        <taxon>Centaureinae</taxon>
        <taxon>Centaurea</taxon>
    </lineage>
</organism>
<dbReference type="InterPro" id="IPR032675">
    <property type="entry name" value="LRR_dom_sf"/>
</dbReference>
<dbReference type="FunFam" id="3.80.10.10:FF:000731">
    <property type="entry name" value="Leucine-rich repeat receptor-like protein kinase"/>
    <property type="match status" value="1"/>
</dbReference>
<proteinExistence type="inferred from homology"/>
<dbReference type="PANTHER" id="PTHR48007">
    <property type="entry name" value="LEUCINE-RICH REPEAT RECEPTOR-LIKE PROTEIN KINASE PXC1"/>
    <property type="match status" value="1"/>
</dbReference>
<dbReference type="GO" id="GO:0016020">
    <property type="term" value="C:membrane"/>
    <property type="evidence" value="ECO:0007669"/>
    <property type="project" value="UniProtKB-SubCell"/>
</dbReference>
<dbReference type="Pfam" id="PF07714">
    <property type="entry name" value="PK_Tyr_Ser-Thr"/>
    <property type="match status" value="1"/>
</dbReference>
<keyword evidence="9" id="KW-0675">Receptor</keyword>
<comment type="subcellular location">
    <subcellularLocation>
        <location evidence="1">Membrane</location>
        <topology evidence="1">Single-pass membrane protein</topology>
    </subcellularLocation>
</comment>
<evidence type="ECO:0000256" key="10">
    <source>
        <dbReference type="ARBA" id="ARBA00038349"/>
    </source>
</evidence>
<keyword evidence="2" id="KW-0597">Phosphoprotein</keyword>
<feature type="transmembrane region" description="Helical" evidence="12">
    <location>
        <begin position="305"/>
        <end position="327"/>
    </location>
</feature>
<keyword evidence="4 12" id="KW-0812">Transmembrane</keyword>
<dbReference type="EMBL" id="JARYMX010000006">
    <property type="protein sequence ID" value="KAJ9543471.1"/>
    <property type="molecule type" value="Genomic_DNA"/>
</dbReference>
<dbReference type="GO" id="GO:0004672">
    <property type="term" value="F:protein kinase activity"/>
    <property type="evidence" value="ECO:0007669"/>
    <property type="project" value="InterPro"/>
</dbReference>
<feature type="compositionally biased region" description="Acidic residues" evidence="11">
    <location>
        <begin position="337"/>
        <end position="351"/>
    </location>
</feature>
<evidence type="ECO:0000256" key="8">
    <source>
        <dbReference type="ARBA" id="ARBA00023136"/>
    </source>
</evidence>
<dbReference type="GO" id="GO:0005524">
    <property type="term" value="F:ATP binding"/>
    <property type="evidence" value="ECO:0007669"/>
    <property type="project" value="InterPro"/>
</dbReference>
<feature type="region of interest" description="Disordered" evidence="11">
    <location>
        <begin position="335"/>
        <end position="357"/>
    </location>
</feature>
<keyword evidence="3" id="KW-0433">Leucine-rich repeat</keyword>
<evidence type="ECO:0000313" key="15">
    <source>
        <dbReference type="EMBL" id="KAJ9543471.1"/>
    </source>
</evidence>
<dbReference type="InterPro" id="IPR000719">
    <property type="entry name" value="Prot_kinase_dom"/>
</dbReference>
<dbReference type="InterPro" id="IPR001611">
    <property type="entry name" value="Leu-rich_rpt"/>
</dbReference>
<evidence type="ECO:0000259" key="14">
    <source>
        <dbReference type="PROSITE" id="PS50011"/>
    </source>
</evidence>
<evidence type="ECO:0000256" key="2">
    <source>
        <dbReference type="ARBA" id="ARBA00022553"/>
    </source>
</evidence>
<sequence length="676" mass="73080">MAVSTSSTLLFSFFFTFFTFTISSSSSSSLSPDVDLLLRRVKPSIQGTTENLLLNSWNTSVPLCQWRGLKWIFTDGSPLTCTDVSSPQWSNLSLARDPSVHLLSLQLPSANLSGTLPPEIGELSTLQSLYLSVNSISGSIPLELGYSASLSDIDLGSNSLTGSVPASIWNLCDRLISLRVHGNLLSGSIPEPALPNATCNLLLYLDFGINKFTGSIPEFISEFNGLRELDLSSNNLSGSIPDGLSKLPLDKLNLSYNNFSGVLPDFGESKRFGVDSFVGNSPSLCGPPLNPCKPTSARGGLSSGAVAGLVISLMTGVVVFASLLIGYSQGKRKKNLDEEEEEFEDGEEDENGGGGGEGKLILFQGGEHLTLEDVLNATGQVMEKTSYGTIYKAKLADGGTIALRLLREGSCRDGGCCLPAIRQLGRIRHENLIPLRAFYQGKRGEKLLIYDYLPNRTLHELLHESRPGKPVLNWARRHKIALAIAKGLAHLHSSIETPITHGNIRSRNVLVDDFFVARLTDFGLYKLMIPAVADEIVATAKAGGYKAPELQKMKNCNSRTDVYAFGILLLEILLGKKPGKNGGREGFVDLPAAVKVAVLEETTMEVFDVEVLKGIRSPMEDGVVQALKLAMGCCAPVAAVRPTMEEVVKQLEENRPRNRSALYSPAETRSEIGTPF</sequence>
<keyword evidence="5 13" id="KW-0732">Signal</keyword>
<dbReference type="InterPro" id="IPR011009">
    <property type="entry name" value="Kinase-like_dom_sf"/>
</dbReference>
<keyword evidence="6" id="KW-0677">Repeat</keyword>
<evidence type="ECO:0000256" key="3">
    <source>
        <dbReference type="ARBA" id="ARBA00022614"/>
    </source>
</evidence>
<evidence type="ECO:0000256" key="7">
    <source>
        <dbReference type="ARBA" id="ARBA00022989"/>
    </source>
</evidence>
<dbReference type="InterPro" id="IPR001245">
    <property type="entry name" value="Ser-Thr/Tyr_kinase_cat_dom"/>
</dbReference>
<protein>
    <recommendedName>
        <fullName evidence="14">Protein kinase domain-containing protein</fullName>
    </recommendedName>
</protein>
<dbReference type="PROSITE" id="PS50011">
    <property type="entry name" value="PROTEIN_KINASE_DOM"/>
    <property type="match status" value="1"/>
</dbReference>
<comment type="similarity">
    <text evidence="10">Belongs to the protein kinase superfamily.</text>
</comment>
<dbReference type="SUPFAM" id="SSF52058">
    <property type="entry name" value="L domain-like"/>
    <property type="match status" value="1"/>
</dbReference>
<dbReference type="PANTHER" id="PTHR48007:SF32">
    <property type="entry name" value="KINASE-LIKE PROTEIN TMKL1-RELATED"/>
    <property type="match status" value="1"/>
</dbReference>
<keyword evidence="8 12" id="KW-0472">Membrane</keyword>
<dbReference type="FunFam" id="3.80.10.10:FF:000383">
    <property type="entry name" value="Leucine-rich repeat receptor protein kinase EMS1"/>
    <property type="match status" value="1"/>
</dbReference>
<dbReference type="Gene3D" id="1.10.510.10">
    <property type="entry name" value="Transferase(Phosphotransferase) domain 1"/>
    <property type="match status" value="1"/>
</dbReference>
<feature type="domain" description="Protein kinase" evidence="14">
    <location>
        <begin position="376"/>
        <end position="676"/>
    </location>
</feature>
<reference evidence="15" key="1">
    <citation type="submission" date="2023-03" db="EMBL/GenBank/DDBJ databases">
        <title>Chromosome-scale reference genome and RAD-based genetic map of yellow starthistle (Centaurea solstitialis) reveal putative structural variation and QTLs associated with invader traits.</title>
        <authorList>
            <person name="Reatini B."/>
            <person name="Cang F.A."/>
            <person name="Jiang Q."/>
            <person name="Mckibben M.T.W."/>
            <person name="Barker M.S."/>
            <person name="Rieseberg L.H."/>
            <person name="Dlugosch K.M."/>
        </authorList>
    </citation>
    <scope>NUCLEOTIDE SEQUENCE</scope>
    <source>
        <strain evidence="15">CAN-66</strain>
        <tissue evidence="15">Leaf</tissue>
    </source>
</reference>
<dbReference type="Proteomes" id="UP001172457">
    <property type="component" value="Chromosome 6"/>
</dbReference>
<dbReference type="Gene3D" id="3.30.200.20">
    <property type="entry name" value="Phosphorylase Kinase, domain 1"/>
    <property type="match status" value="1"/>
</dbReference>
<name>A0AA38WCM9_9ASTR</name>
<dbReference type="Pfam" id="PF00560">
    <property type="entry name" value="LRR_1"/>
    <property type="match status" value="4"/>
</dbReference>
<evidence type="ECO:0000256" key="13">
    <source>
        <dbReference type="SAM" id="SignalP"/>
    </source>
</evidence>
<feature type="chain" id="PRO_5041333851" description="Protein kinase domain-containing protein" evidence="13">
    <location>
        <begin position="24"/>
        <end position="676"/>
    </location>
</feature>
<evidence type="ECO:0000256" key="11">
    <source>
        <dbReference type="SAM" id="MobiDB-lite"/>
    </source>
</evidence>
<evidence type="ECO:0000313" key="16">
    <source>
        <dbReference type="Proteomes" id="UP001172457"/>
    </source>
</evidence>
<keyword evidence="7 12" id="KW-1133">Transmembrane helix</keyword>
<dbReference type="PROSITE" id="PS51450">
    <property type="entry name" value="LRR"/>
    <property type="match status" value="1"/>
</dbReference>
<dbReference type="AlphaFoldDB" id="A0AA38WCM9"/>
<evidence type="ECO:0000256" key="12">
    <source>
        <dbReference type="SAM" id="Phobius"/>
    </source>
</evidence>
<dbReference type="InterPro" id="IPR046959">
    <property type="entry name" value="PRK1-6/SRF4-like"/>
</dbReference>
<evidence type="ECO:0000256" key="1">
    <source>
        <dbReference type="ARBA" id="ARBA00004167"/>
    </source>
</evidence>
<evidence type="ECO:0000256" key="9">
    <source>
        <dbReference type="ARBA" id="ARBA00023170"/>
    </source>
</evidence>
<evidence type="ECO:0000256" key="6">
    <source>
        <dbReference type="ARBA" id="ARBA00022737"/>
    </source>
</evidence>
<evidence type="ECO:0000256" key="5">
    <source>
        <dbReference type="ARBA" id="ARBA00022729"/>
    </source>
</evidence>